<dbReference type="GO" id="GO:0098552">
    <property type="term" value="C:side of membrane"/>
    <property type="evidence" value="ECO:0007669"/>
    <property type="project" value="UniProtKB-KW"/>
</dbReference>
<evidence type="ECO:0000256" key="15">
    <source>
        <dbReference type="ARBA" id="ARBA00093332"/>
    </source>
</evidence>
<dbReference type="STRING" id="8081.ENSPREP00000013084"/>
<keyword evidence="12" id="KW-0325">Glycoprotein</keyword>
<keyword evidence="7" id="KW-0732">Signal</keyword>
<evidence type="ECO:0000256" key="1">
    <source>
        <dbReference type="ARBA" id="ARBA00000251"/>
    </source>
</evidence>
<comment type="subcellular location">
    <subcellularLocation>
        <location evidence="2">Cell membrane</location>
        <topology evidence="2">Lipid-anchor</topology>
        <topology evidence="2">GPI-anchor</topology>
    </subcellularLocation>
</comment>
<keyword evidence="10" id="KW-1015">Disulfide bond</keyword>
<feature type="compositionally biased region" description="Basic and acidic residues" evidence="18">
    <location>
        <begin position="451"/>
        <end position="467"/>
    </location>
</feature>
<evidence type="ECO:0000256" key="12">
    <source>
        <dbReference type="ARBA" id="ARBA00023180"/>
    </source>
</evidence>
<protein>
    <recommendedName>
        <fullName evidence="17">Hyaluronidase</fullName>
        <ecNumber evidence="17">3.2.1.35</ecNumber>
    </recommendedName>
</protein>
<dbReference type="InterPro" id="IPR018155">
    <property type="entry name" value="Hyaluronidase"/>
</dbReference>
<evidence type="ECO:0000256" key="4">
    <source>
        <dbReference type="ARBA" id="ARBA00022475"/>
    </source>
</evidence>
<dbReference type="EC" id="3.2.1.35" evidence="17"/>
<evidence type="ECO:0000256" key="6">
    <source>
        <dbReference type="ARBA" id="ARBA00022622"/>
    </source>
</evidence>
<dbReference type="Ensembl" id="ENSPRET00000013220.1">
    <property type="protein sequence ID" value="ENSPREP00000013084.1"/>
    <property type="gene ID" value="ENSPREG00000008877.1"/>
</dbReference>
<dbReference type="PRINTS" id="PR00846">
    <property type="entry name" value="GLHYDRLASE56"/>
</dbReference>
<dbReference type="GO" id="GO:0033906">
    <property type="term" value="F:hyaluronoglucuronidase activity"/>
    <property type="evidence" value="ECO:0007669"/>
    <property type="project" value="TreeGrafter"/>
</dbReference>
<evidence type="ECO:0000256" key="9">
    <source>
        <dbReference type="ARBA" id="ARBA00023136"/>
    </source>
</evidence>
<evidence type="ECO:0000256" key="2">
    <source>
        <dbReference type="ARBA" id="ARBA00004609"/>
    </source>
</evidence>
<evidence type="ECO:0000256" key="7">
    <source>
        <dbReference type="ARBA" id="ARBA00022729"/>
    </source>
</evidence>
<evidence type="ECO:0000256" key="5">
    <source>
        <dbReference type="ARBA" id="ARBA00022536"/>
    </source>
</evidence>
<evidence type="ECO:0000256" key="13">
    <source>
        <dbReference type="ARBA" id="ARBA00023288"/>
    </source>
</evidence>
<dbReference type="Gene3D" id="3.20.20.70">
    <property type="entry name" value="Aldolase class I"/>
    <property type="match status" value="1"/>
</dbReference>
<evidence type="ECO:0000256" key="16">
    <source>
        <dbReference type="ARBA" id="ARBA00093545"/>
    </source>
</evidence>
<evidence type="ECO:0000256" key="17">
    <source>
        <dbReference type="RuleBase" id="RU610713"/>
    </source>
</evidence>
<dbReference type="Proteomes" id="UP000242638">
    <property type="component" value="Unassembled WGS sequence"/>
</dbReference>
<name>A0A3P9NU30_POERE</name>
<dbReference type="GO" id="GO:0031410">
    <property type="term" value="C:cytoplasmic vesicle"/>
    <property type="evidence" value="ECO:0007669"/>
    <property type="project" value="TreeGrafter"/>
</dbReference>
<evidence type="ECO:0000256" key="10">
    <source>
        <dbReference type="ARBA" id="ARBA00023157"/>
    </source>
</evidence>
<evidence type="ECO:0000256" key="8">
    <source>
        <dbReference type="ARBA" id="ARBA00022801"/>
    </source>
</evidence>
<dbReference type="PANTHER" id="PTHR11769:SF6">
    <property type="entry name" value="HYALURONIDASE-2"/>
    <property type="match status" value="1"/>
</dbReference>
<comment type="subunit">
    <text evidence="16">Interacts with MST1R.</text>
</comment>
<keyword evidence="13" id="KW-0449">Lipoprotein</keyword>
<keyword evidence="6" id="KW-0336">GPI-anchor</keyword>
<comment type="function">
    <text evidence="15">Catalyzes hyaluronan degradation into small fragments that are endocytosed and degraded in lysosomes by HYAL1 and exoglycosidases. Essential for the breakdown of extracellular matrix hyaluronan.</text>
</comment>
<dbReference type="GO" id="GO:0030214">
    <property type="term" value="P:hyaluronan catabolic process"/>
    <property type="evidence" value="ECO:0007669"/>
    <property type="project" value="TreeGrafter"/>
</dbReference>
<dbReference type="GO" id="GO:0005975">
    <property type="term" value="P:carbohydrate metabolic process"/>
    <property type="evidence" value="ECO:0007669"/>
    <property type="project" value="InterPro"/>
</dbReference>
<evidence type="ECO:0000313" key="19">
    <source>
        <dbReference type="Ensembl" id="ENSPREP00000013084.1"/>
    </source>
</evidence>
<evidence type="ECO:0000256" key="3">
    <source>
        <dbReference type="ARBA" id="ARBA00008871"/>
    </source>
</evidence>
<organism evidence="19 20">
    <name type="scientific">Poecilia reticulata</name>
    <name type="common">Guppy</name>
    <name type="synonym">Acanthophacelus reticulatus</name>
    <dbReference type="NCBI Taxonomy" id="8081"/>
    <lineage>
        <taxon>Eukaryota</taxon>
        <taxon>Metazoa</taxon>
        <taxon>Chordata</taxon>
        <taxon>Craniata</taxon>
        <taxon>Vertebrata</taxon>
        <taxon>Euteleostomi</taxon>
        <taxon>Actinopterygii</taxon>
        <taxon>Neopterygii</taxon>
        <taxon>Teleostei</taxon>
        <taxon>Neoteleostei</taxon>
        <taxon>Acanthomorphata</taxon>
        <taxon>Ovalentaria</taxon>
        <taxon>Atherinomorphae</taxon>
        <taxon>Cyprinodontiformes</taxon>
        <taxon>Poeciliidae</taxon>
        <taxon>Poeciliinae</taxon>
        <taxon>Poecilia</taxon>
    </lineage>
</organism>
<dbReference type="GO" id="GO:0004415">
    <property type="term" value="F:hyalurononglucosaminidase activity"/>
    <property type="evidence" value="ECO:0007669"/>
    <property type="project" value="UniProtKB-UniRule"/>
</dbReference>
<evidence type="ECO:0000256" key="11">
    <source>
        <dbReference type="ARBA" id="ARBA00023170"/>
    </source>
</evidence>
<dbReference type="Pfam" id="PF01630">
    <property type="entry name" value="Glyco_hydro_56"/>
    <property type="match status" value="1"/>
</dbReference>
<dbReference type="AlphaFoldDB" id="A0A3P9NU30"/>
<dbReference type="InterPro" id="IPR017853">
    <property type="entry name" value="GH"/>
</dbReference>
<evidence type="ECO:0000313" key="20">
    <source>
        <dbReference type="Proteomes" id="UP000242638"/>
    </source>
</evidence>
<dbReference type="PANTHER" id="PTHR11769">
    <property type="entry name" value="HYALURONIDASE"/>
    <property type="match status" value="1"/>
</dbReference>
<evidence type="ECO:0000256" key="18">
    <source>
        <dbReference type="SAM" id="MobiDB-lite"/>
    </source>
</evidence>
<keyword evidence="9" id="KW-0472">Membrane</keyword>
<keyword evidence="5" id="KW-0245">EGF-like domain</keyword>
<dbReference type="GeneTree" id="ENSGT01020000230364"/>
<feature type="region of interest" description="Disordered" evidence="18">
    <location>
        <begin position="451"/>
        <end position="472"/>
    </location>
</feature>
<dbReference type="SUPFAM" id="SSF51445">
    <property type="entry name" value="(Trans)glycosidases"/>
    <property type="match status" value="1"/>
</dbReference>
<dbReference type="FunFam" id="3.20.20.70:FF:000065">
    <property type="entry name" value="Hyaluronidase"/>
    <property type="match status" value="1"/>
</dbReference>
<keyword evidence="20" id="KW-1185">Reference proteome</keyword>
<keyword evidence="11" id="KW-0675">Receptor</keyword>
<keyword evidence="4" id="KW-1003">Cell membrane</keyword>
<sequence length="495" mass="56828">MRFVRKFSSKPKYGINHLQRLLFVVWDYILTYLHHLEPYIFHLFFGHAAESQIPTLLLVLAPALCFPMLEFFPQLFRHVATPSEDVFRQNLTTFYKENLGIYPYYDPENTAVNGGLPQSVNLSQHLEKMSENIDTYIPDPKAKGLTVIDWREWHPLWGRNGHGKDRYRNKSRELVARKNTMLTQEQVNNAAQEEFELAAREFMLGTLRQGKNLRPNKLWGYYLYPDCYNYDYSGKLETYTGRCSDVEIKRNDQLNWMWNESTALFPEIYLEKELRSTDQARLFVLNRVKEAMRAASVGDGLTRPVFSVIIFTDNIQIHLFQEDLVNTIGESVALGVAGVIYFGGKYYATSVRSGCTALNNFFRETMGRYLLNVTTAAKECSQKLCKFNGRCLRRKPDRAVFLHLNPSTHKIISQKGKLKVRGSPGQAELKAFRQHFKCQCYNGTKGEDCKLGGKGGRGEREEVKKGEGGQSSATSVLGMWPLCFVLQLGLLSLFH</sequence>
<proteinExistence type="inferred from homology"/>
<accession>A0A3P9NU30</accession>
<reference evidence="20" key="1">
    <citation type="submission" date="2013-11" db="EMBL/GenBank/DDBJ databases">
        <title>The genomic landscape of the Guanapo guppy.</title>
        <authorList>
            <person name="Kuenstner A."/>
            <person name="Dreyer C."/>
        </authorList>
    </citation>
    <scope>NUCLEOTIDE SEQUENCE</scope>
    <source>
        <strain evidence="20">Guanapo</strain>
    </source>
</reference>
<reference evidence="19" key="3">
    <citation type="submission" date="2025-09" db="UniProtKB">
        <authorList>
            <consortium name="Ensembl"/>
        </authorList>
    </citation>
    <scope>IDENTIFICATION</scope>
    <source>
        <strain evidence="19">Guanapo</strain>
    </source>
</reference>
<evidence type="ECO:0000256" key="14">
    <source>
        <dbReference type="ARBA" id="ARBA00023295"/>
    </source>
</evidence>
<dbReference type="GO" id="GO:0005886">
    <property type="term" value="C:plasma membrane"/>
    <property type="evidence" value="ECO:0007669"/>
    <property type="project" value="UniProtKB-SubCell"/>
</dbReference>
<comment type="similarity">
    <text evidence="3 17">Belongs to the glycosyl hydrolase 56 family.</text>
</comment>
<keyword evidence="8 17" id="KW-0378">Hydrolase</keyword>
<reference evidence="19" key="2">
    <citation type="submission" date="2025-08" db="UniProtKB">
        <authorList>
            <consortium name="Ensembl"/>
        </authorList>
    </citation>
    <scope>IDENTIFICATION</scope>
    <source>
        <strain evidence="19">Guanapo</strain>
    </source>
</reference>
<comment type="catalytic activity">
    <reaction evidence="1 17">
        <text>Random hydrolysis of (1-&gt;4)-linkages between N-acetyl-beta-D-glucosamine and D-glucuronate residues in hyaluronate.</text>
        <dbReference type="EC" id="3.2.1.35"/>
    </reaction>
</comment>
<dbReference type="InterPro" id="IPR013785">
    <property type="entry name" value="Aldolase_TIM"/>
</dbReference>
<keyword evidence="14 17" id="KW-0326">Glycosidase</keyword>